<evidence type="ECO:0000313" key="2">
    <source>
        <dbReference type="EnsemblMetazoa" id="CJA42523.1"/>
    </source>
</evidence>
<feature type="region of interest" description="Disordered" evidence="1">
    <location>
        <begin position="1"/>
        <end position="82"/>
    </location>
</feature>
<protein>
    <submittedName>
        <fullName evidence="2">Uncharacterized protein</fullName>
    </submittedName>
</protein>
<dbReference type="Proteomes" id="UP000005237">
    <property type="component" value="Unassembled WGS sequence"/>
</dbReference>
<feature type="compositionally biased region" description="Basic and acidic residues" evidence="1">
    <location>
        <begin position="27"/>
        <end position="43"/>
    </location>
</feature>
<dbReference type="AlphaFoldDB" id="A0A8R1J156"/>
<name>A0A8R1J156_CAEJA</name>
<feature type="compositionally biased region" description="Polar residues" evidence="1">
    <location>
        <begin position="61"/>
        <end position="71"/>
    </location>
</feature>
<evidence type="ECO:0000256" key="1">
    <source>
        <dbReference type="SAM" id="MobiDB-lite"/>
    </source>
</evidence>
<organism evidence="2 3">
    <name type="scientific">Caenorhabditis japonica</name>
    <dbReference type="NCBI Taxonomy" id="281687"/>
    <lineage>
        <taxon>Eukaryota</taxon>
        <taxon>Metazoa</taxon>
        <taxon>Ecdysozoa</taxon>
        <taxon>Nematoda</taxon>
        <taxon>Chromadorea</taxon>
        <taxon>Rhabditida</taxon>
        <taxon>Rhabditina</taxon>
        <taxon>Rhabditomorpha</taxon>
        <taxon>Rhabditoidea</taxon>
        <taxon>Rhabditidae</taxon>
        <taxon>Peloderinae</taxon>
        <taxon>Caenorhabditis</taxon>
    </lineage>
</organism>
<reference evidence="3" key="1">
    <citation type="submission" date="2010-08" db="EMBL/GenBank/DDBJ databases">
        <authorList>
            <consortium name="Caenorhabditis japonica Sequencing Consortium"/>
            <person name="Wilson R.K."/>
        </authorList>
    </citation>
    <scope>NUCLEOTIDE SEQUENCE [LARGE SCALE GENOMIC DNA]</scope>
    <source>
        <strain evidence="3">DF5081</strain>
    </source>
</reference>
<accession>A0A8R1J156</accession>
<sequence length="82" mass="9169">MRTPGHPAKDLKDRRPTERISGNSPQEESHQLRQELPRNEIRTPSRRKTTIKNEPRGVENAKNNKSGTSKVAITKITADGGV</sequence>
<keyword evidence="3" id="KW-1185">Reference proteome</keyword>
<proteinExistence type="predicted"/>
<evidence type="ECO:0000313" key="3">
    <source>
        <dbReference type="Proteomes" id="UP000005237"/>
    </source>
</evidence>
<feature type="compositionally biased region" description="Basic and acidic residues" evidence="1">
    <location>
        <begin position="7"/>
        <end position="18"/>
    </location>
</feature>
<reference evidence="2" key="2">
    <citation type="submission" date="2022-06" db="UniProtKB">
        <authorList>
            <consortium name="EnsemblMetazoa"/>
        </authorList>
    </citation>
    <scope>IDENTIFICATION</scope>
    <source>
        <strain evidence="2">DF5081</strain>
    </source>
</reference>
<dbReference type="EnsemblMetazoa" id="CJA42523.1">
    <property type="protein sequence ID" value="CJA42523.1"/>
    <property type="gene ID" value="WBGene00218371"/>
</dbReference>